<evidence type="ECO:0000313" key="1">
    <source>
        <dbReference type="EMBL" id="CAH2268940.1"/>
    </source>
</evidence>
<proteinExistence type="predicted"/>
<name>A0A8S4SIQ4_9NEOP</name>
<reference evidence="1" key="1">
    <citation type="submission" date="2022-03" db="EMBL/GenBank/DDBJ databases">
        <authorList>
            <person name="Lindestad O."/>
        </authorList>
    </citation>
    <scope>NUCLEOTIDE SEQUENCE</scope>
</reference>
<dbReference type="EMBL" id="CAKXAJ010026486">
    <property type="protein sequence ID" value="CAH2268940.1"/>
    <property type="molecule type" value="Genomic_DNA"/>
</dbReference>
<evidence type="ECO:0000313" key="2">
    <source>
        <dbReference type="Proteomes" id="UP000838756"/>
    </source>
</evidence>
<dbReference type="AlphaFoldDB" id="A0A8S4SIQ4"/>
<protein>
    <submittedName>
        <fullName evidence="1">Jg6967 protein</fullName>
    </submittedName>
</protein>
<dbReference type="Proteomes" id="UP000838756">
    <property type="component" value="Unassembled WGS sequence"/>
</dbReference>
<comment type="caution">
    <text evidence="1">The sequence shown here is derived from an EMBL/GenBank/DDBJ whole genome shotgun (WGS) entry which is preliminary data.</text>
</comment>
<keyword evidence="2" id="KW-1185">Reference proteome</keyword>
<gene>
    <name evidence="1" type="primary">jg6967</name>
    <name evidence="1" type="ORF">PAEG_LOCUS27240</name>
</gene>
<organism evidence="1 2">
    <name type="scientific">Pararge aegeria aegeria</name>
    <dbReference type="NCBI Taxonomy" id="348720"/>
    <lineage>
        <taxon>Eukaryota</taxon>
        <taxon>Metazoa</taxon>
        <taxon>Ecdysozoa</taxon>
        <taxon>Arthropoda</taxon>
        <taxon>Hexapoda</taxon>
        <taxon>Insecta</taxon>
        <taxon>Pterygota</taxon>
        <taxon>Neoptera</taxon>
        <taxon>Endopterygota</taxon>
        <taxon>Lepidoptera</taxon>
        <taxon>Glossata</taxon>
        <taxon>Ditrysia</taxon>
        <taxon>Papilionoidea</taxon>
        <taxon>Nymphalidae</taxon>
        <taxon>Satyrinae</taxon>
        <taxon>Satyrini</taxon>
        <taxon>Parargina</taxon>
        <taxon>Pararge</taxon>
    </lineage>
</organism>
<accession>A0A8S4SIQ4</accession>
<sequence>MGTFILNIFSLPPDSPSGGDVSICLHYKEKSLRGRLLVQEARAITPLRAPRSDAQIFRLSSDIWIRSNASQTLSKSNVLQAIPL</sequence>